<keyword evidence="1" id="KW-0472">Membrane</keyword>
<accession>A0A8H3I6T9</accession>
<organism evidence="2 3">
    <name type="scientific">Rhizoctonia solani</name>
    <dbReference type="NCBI Taxonomy" id="456999"/>
    <lineage>
        <taxon>Eukaryota</taxon>
        <taxon>Fungi</taxon>
        <taxon>Dikarya</taxon>
        <taxon>Basidiomycota</taxon>
        <taxon>Agaricomycotina</taxon>
        <taxon>Agaricomycetes</taxon>
        <taxon>Cantharellales</taxon>
        <taxon>Ceratobasidiaceae</taxon>
        <taxon>Rhizoctonia</taxon>
    </lineage>
</organism>
<name>A0A8H3I6T9_9AGAM</name>
<proteinExistence type="predicted"/>
<feature type="transmembrane region" description="Helical" evidence="1">
    <location>
        <begin position="16"/>
        <end position="36"/>
    </location>
</feature>
<evidence type="ECO:0000256" key="1">
    <source>
        <dbReference type="SAM" id="Phobius"/>
    </source>
</evidence>
<feature type="transmembrane region" description="Helical" evidence="1">
    <location>
        <begin position="48"/>
        <end position="70"/>
    </location>
</feature>
<keyword evidence="1" id="KW-0812">Transmembrane</keyword>
<comment type="caution">
    <text evidence="2">The sequence shown here is derived from an EMBL/GenBank/DDBJ whole genome shotgun (WGS) entry which is preliminary data.</text>
</comment>
<dbReference type="EMBL" id="CAJNJQ010006641">
    <property type="protein sequence ID" value="CAE7233672.1"/>
    <property type="molecule type" value="Genomic_DNA"/>
</dbReference>
<reference evidence="2" key="1">
    <citation type="submission" date="2021-01" db="EMBL/GenBank/DDBJ databases">
        <authorList>
            <person name="Kaushik A."/>
        </authorList>
    </citation>
    <scope>NUCLEOTIDE SEQUENCE</scope>
    <source>
        <strain evidence="2">AG5</strain>
    </source>
</reference>
<protein>
    <recommendedName>
        <fullName evidence="4">Transmembrane protein</fullName>
    </recommendedName>
</protein>
<dbReference type="Proteomes" id="UP000663827">
    <property type="component" value="Unassembled WGS sequence"/>
</dbReference>
<dbReference type="AlphaFoldDB" id="A0A8H3I6T9"/>
<feature type="transmembrane region" description="Helical" evidence="1">
    <location>
        <begin position="90"/>
        <end position="112"/>
    </location>
</feature>
<evidence type="ECO:0000313" key="2">
    <source>
        <dbReference type="EMBL" id="CAE7233672.1"/>
    </source>
</evidence>
<evidence type="ECO:0000313" key="3">
    <source>
        <dbReference type="Proteomes" id="UP000663827"/>
    </source>
</evidence>
<sequence length="598" mass="66841">MKLTFLNGTLVNCDLSVSWIFIPLNDLFILTIDFGWTNTYLGCIATQMLLNSCFVASAIGNNVLLSFIYLEGGSETIEPESFAKIALGASMLLVGLCSLCLLFINIWPIFVLRRRASIKNLLKMNNKDAFMPVGTMTPLTAKCALGVRGCSRNMTTPLSSLKVVFHYLWIRLPEPARRLLSALTQRIGRFFAHMLFRRISPVETKSYAFIRNGFAMGAVVALVFRTVTAILQAQNQFGTRMVSGDCDGYEKYHSIQILMERDPSPQIDITIWKSYTAASANASVSTTTTSCNLTVSQTLQGKFTTKVLDLYICERDEFSNSNISSASMTVGYPTLQVEARRRDGLEFSTASTVSSIWLVNALSTDYDIRDTPYWTFERDLIHTHPARSYLPGWGLLPGAHIKAEAKLITRRFIRSSLVKDIVLNSEPTYRTLSLYPIYEIPGGAFNYTNRNIATTRIQVLFKPGLMYFRGYTDLQNFNLDSTEICDFIDDYRLGTIFDVIGSVGGLFALLQAAHVLLFGRPLLWGLTGAKLISPFGLVGAWSSEGFKYRMRQQYHREASEGNSDTFLITPFLRDFVVDFGPVDTEPVHRQGTSTSGGN</sequence>
<evidence type="ECO:0008006" key="4">
    <source>
        <dbReference type="Google" id="ProtNLM"/>
    </source>
</evidence>
<keyword evidence="1" id="KW-1133">Transmembrane helix</keyword>
<gene>
    <name evidence="2" type="ORF">RDB_LOCUS191859</name>
</gene>